<dbReference type="Proteomes" id="UP000030745">
    <property type="component" value="Unassembled WGS sequence"/>
</dbReference>
<dbReference type="AlphaFoldDB" id="A0A067D732"/>
<keyword evidence="9" id="KW-1185">Reference proteome</keyword>
<dbReference type="PANTHER" id="PTHR18952">
    <property type="entry name" value="CARBONIC ANHYDRASE"/>
    <property type="match status" value="1"/>
</dbReference>
<dbReference type="GO" id="GO:0004089">
    <property type="term" value="F:carbonate dehydratase activity"/>
    <property type="evidence" value="ECO:0007669"/>
    <property type="project" value="UniProtKB-EC"/>
</dbReference>
<dbReference type="VEuPathDB" id="FungiDB:SPRG_00559"/>
<dbReference type="GO" id="GO:0008270">
    <property type="term" value="F:zinc ion binding"/>
    <property type="evidence" value="ECO:0007669"/>
    <property type="project" value="InterPro"/>
</dbReference>
<dbReference type="SMART" id="SM01057">
    <property type="entry name" value="Carb_anhydrase"/>
    <property type="match status" value="1"/>
</dbReference>
<dbReference type="OMA" id="YSEGVEW"/>
<evidence type="ECO:0000256" key="2">
    <source>
        <dbReference type="ARBA" id="ARBA00012925"/>
    </source>
</evidence>
<evidence type="ECO:0000313" key="8">
    <source>
        <dbReference type="EMBL" id="KDO34496.1"/>
    </source>
</evidence>
<name>A0A067D732_SAPPC</name>
<dbReference type="InterPro" id="IPR001148">
    <property type="entry name" value="CA_dom"/>
</dbReference>
<accession>A0A067D732</accession>
<dbReference type="EC" id="4.2.1.1" evidence="2"/>
<dbReference type="KEGG" id="spar:SPRG_00559"/>
<dbReference type="InterPro" id="IPR023561">
    <property type="entry name" value="Carbonic_anhydrase_a-class"/>
</dbReference>
<dbReference type="Pfam" id="PF00194">
    <property type="entry name" value="Carb_anhydrase"/>
    <property type="match status" value="1"/>
</dbReference>
<dbReference type="OrthoDB" id="429145at2759"/>
<dbReference type="EMBL" id="KK583190">
    <property type="protein sequence ID" value="KDO34496.1"/>
    <property type="molecule type" value="Genomic_DNA"/>
</dbReference>
<dbReference type="Gene3D" id="3.10.200.10">
    <property type="entry name" value="Alpha carbonic anhydrase"/>
    <property type="match status" value="1"/>
</dbReference>
<sequence>MSQQSPIDIIPTIAKEVDNHVDFTVGCDCGEIEHGGSNFKVHWKGGNNSALVLKDVTYYPIQFHFHTPSEHTIEGKAYPFCMHLVHQSEDGKLAVVAFFFEEGDESKFLAQVWEHLSEIEPHGPRVLVDDISFDSLDVNAESYFRYTGSLTTPPYTEGVEWVIVKDPRQVSPEQIAEFIKVIPGDTNARDLQPVVSGKLLFCCEN</sequence>
<evidence type="ECO:0000313" key="9">
    <source>
        <dbReference type="Proteomes" id="UP000030745"/>
    </source>
</evidence>
<dbReference type="STRING" id="695850.A0A067D732"/>
<gene>
    <name evidence="8" type="ORF">SPRG_00559</name>
</gene>
<evidence type="ECO:0000256" key="1">
    <source>
        <dbReference type="ARBA" id="ARBA00010718"/>
    </source>
</evidence>
<reference evidence="8 9" key="1">
    <citation type="journal article" date="2013" name="PLoS Genet.">
        <title>Distinctive expansion of potential virulence genes in the genome of the oomycete fish pathogen Saprolegnia parasitica.</title>
        <authorList>
            <person name="Jiang R.H."/>
            <person name="de Bruijn I."/>
            <person name="Haas B.J."/>
            <person name="Belmonte R."/>
            <person name="Lobach L."/>
            <person name="Christie J."/>
            <person name="van den Ackerveken G."/>
            <person name="Bottin A."/>
            <person name="Bulone V."/>
            <person name="Diaz-Moreno S.M."/>
            <person name="Dumas B."/>
            <person name="Fan L."/>
            <person name="Gaulin E."/>
            <person name="Govers F."/>
            <person name="Grenville-Briggs L.J."/>
            <person name="Horner N.R."/>
            <person name="Levin J.Z."/>
            <person name="Mammella M."/>
            <person name="Meijer H.J."/>
            <person name="Morris P."/>
            <person name="Nusbaum C."/>
            <person name="Oome S."/>
            <person name="Phillips A.J."/>
            <person name="van Rooyen D."/>
            <person name="Rzeszutek E."/>
            <person name="Saraiva M."/>
            <person name="Secombes C.J."/>
            <person name="Seidl M.F."/>
            <person name="Snel B."/>
            <person name="Stassen J.H."/>
            <person name="Sykes S."/>
            <person name="Tripathy S."/>
            <person name="van den Berg H."/>
            <person name="Vega-Arreguin J.C."/>
            <person name="Wawra S."/>
            <person name="Young S.K."/>
            <person name="Zeng Q."/>
            <person name="Dieguez-Uribeondo J."/>
            <person name="Russ C."/>
            <person name="Tyler B.M."/>
            <person name="van West P."/>
        </authorList>
    </citation>
    <scope>NUCLEOTIDE SEQUENCE [LARGE SCALE GENOMIC DNA]</scope>
    <source>
        <strain evidence="8 9">CBS 223.65</strain>
    </source>
</reference>
<protein>
    <recommendedName>
        <fullName evidence="2">carbonic anhydrase</fullName>
        <ecNumber evidence="2">4.2.1.1</ecNumber>
    </recommendedName>
</protein>
<evidence type="ECO:0000259" key="7">
    <source>
        <dbReference type="PROSITE" id="PS51144"/>
    </source>
</evidence>
<proteinExistence type="inferred from homology"/>
<keyword evidence="3" id="KW-0479">Metal-binding</keyword>
<keyword evidence="4" id="KW-0862">Zinc</keyword>
<evidence type="ECO:0000256" key="4">
    <source>
        <dbReference type="ARBA" id="ARBA00022833"/>
    </source>
</evidence>
<dbReference type="PANTHER" id="PTHR18952:SF265">
    <property type="entry name" value="CARBONIC ANHYDRASE"/>
    <property type="match status" value="1"/>
</dbReference>
<dbReference type="PROSITE" id="PS51144">
    <property type="entry name" value="ALPHA_CA_2"/>
    <property type="match status" value="1"/>
</dbReference>
<dbReference type="GeneID" id="24123196"/>
<dbReference type="RefSeq" id="XP_012194175.1">
    <property type="nucleotide sequence ID" value="XM_012338785.1"/>
</dbReference>
<dbReference type="InterPro" id="IPR041891">
    <property type="entry name" value="Alpha_CA_prokaryot-like"/>
</dbReference>
<keyword evidence="5" id="KW-0456">Lyase</keyword>
<organism evidence="8 9">
    <name type="scientific">Saprolegnia parasitica (strain CBS 223.65)</name>
    <dbReference type="NCBI Taxonomy" id="695850"/>
    <lineage>
        <taxon>Eukaryota</taxon>
        <taxon>Sar</taxon>
        <taxon>Stramenopiles</taxon>
        <taxon>Oomycota</taxon>
        <taxon>Saprolegniomycetes</taxon>
        <taxon>Saprolegniales</taxon>
        <taxon>Saprolegniaceae</taxon>
        <taxon>Saprolegnia</taxon>
    </lineage>
</organism>
<dbReference type="InterPro" id="IPR036398">
    <property type="entry name" value="CA_dom_sf"/>
</dbReference>
<evidence type="ECO:0000256" key="3">
    <source>
        <dbReference type="ARBA" id="ARBA00022723"/>
    </source>
</evidence>
<dbReference type="CDD" id="cd03124">
    <property type="entry name" value="alpha_CA_prokaryotic_like"/>
    <property type="match status" value="1"/>
</dbReference>
<evidence type="ECO:0000256" key="6">
    <source>
        <dbReference type="ARBA" id="ARBA00048348"/>
    </source>
</evidence>
<feature type="domain" description="Alpha-carbonic anhydrase" evidence="7">
    <location>
        <begin position="1"/>
        <end position="205"/>
    </location>
</feature>
<evidence type="ECO:0000256" key="5">
    <source>
        <dbReference type="ARBA" id="ARBA00023239"/>
    </source>
</evidence>
<comment type="similarity">
    <text evidence="1">Belongs to the alpha-carbonic anhydrase family.</text>
</comment>
<comment type="catalytic activity">
    <reaction evidence="6">
        <text>hydrogencarbonate + H(+) = CO2 + H2O</text>
        <dbReference type="Rhea" id="RHEA:10748"/>
        <dbReference type="ChEBI" id="CHEBI:15377"/>
        <dbReference type="ChEBI" id="CHEBI:15378"/>
        <dbReference type="ChEBI" id="CHEBI:16526"/>
        <dbReference type="ChEBI" id="CHEBI:17544"/>
        <dbReference type="EC" id="4.2.1.1"/>
    </reaction>
</comment>
<dbReference type="SUPFAM" id="SSF51069">
    <property type="entry name" value="Carbonic anhydrase"/>
    <property type="match status" value="1"/>
</dbReference>